<evidence type="ECO:0000313" key="4">
    <source>
        <dbReference type="EMBL" id="KAE9218634.1"/>
    </source>
</evidence>
<dbReference type="Proteomes" id="UP000440367">
    <property type="component" value="Unassembled WGS sequence"/>
</dbReference>
<evidence type="ECO:0000313" key="5">
    <source>
        <dbReference type="Proteomes" id="UP000433483"/>
    </source>
</evidence>
<dbReference type="PANTHER" id="PTHR33064">
    <property type="entry name" value="POL PROTEIN"/>
    <property type="match status" value="1"/>
</dbReference>
<dbReference type="Pfam" id="PF00078">
    <property type="entry name" value="RVT_1"/>
    <property type="match status" value="1"/>
</dbReference>
<dbReference type="CDD" id="cd01647">
    <property type="entry name" value="RT_LTR"/>
    <property type="match status" value="1"/>
</dbReference>
<dbReference type="InterPro" id="IPR043502">
    <property type="entry name" value="DNA/RNA_pol_sf"/>
</dbReference>
<feature type="compositionally biased region" description="Basic and acidic residues" evidence="1">
    <location>
        <begin position="96"/>
        <end position="107"/>
    </location>
</feature>
<dbReference type="InterPro" id="IPR051320">
    <property type="entry name" value="Viral_Replic_Matur_Polypro"/>
</dbReference>
<feature type="region of interest" description="Disordered" evidence="1">
    <location>
        <begin position="1"/>
        <end position="167"/>
    </location>
</feature>
<dbReference type="OrthoDB" id="117211at2759"/>
<keyword evidence="5" id="KW-1185">Reference proteome</keyword>
<comment type="caution">
    <text evidence="3">The sequence shown here is derived from an EMBL/GenBank/DDBJ whole genome shotgun (WGS) entry which is preliminary data.</text>
</comment>
<dbReference type="Proteomes" id="UP000433483">
    <property type="component" value="Unassembled WGS sequence"/>
</dbReference>
<organism evidence="3 5">
    <name type="scientific">Phytophthora fragariae</name>
    <dbReference type="NCBI Taxonomy" id="53985"/>
    <lineage>
        <taxon>Eukaryota</taxon>
        <taxon>Sar</taxon>
        <taxon>Stramenopiles</taxon>
        <taxon>Oomycota</taxon>
        <taxon>Peronosporomycetes</taxon>
        <taxon>Peronosporales</taxon>
        <taxon>Peronosporaceae</taxon>
        <taxon>Phytophthora</taxon>
    </lineage>
</organism>
<dbReference type="InterPro" id="IPR000477">
    <property type="entry name" value="RT_dom"/>
</dbReference>
<evidence type="ECO:0000256" key="1">
    <source>
        <dbReference type="SAM" id="MobiDB-lite"/>
    </source>
</evidence>
<accession>A0A6A3XG64</accession>
<protein>
    <recommendedName>
        <fullName evidence="2">Reverse transcriptase domain-containing protein</fullName>
    </recommendedName>
</protein>
<feature type="compositionally biased region" description="Acidic residues" evidence="1">
    <location>
        <begin position="85"/>
        <end position="95"/>
    </location>
</feature>
<dbReference type="SUPFAM" id="SSF56672">
    <property type="entry name" value="DNA/RNA polymerases"/>
    <property type="match status" value="1"/>
</dbReference>
<feature type="domain" description="Reverse transcriptase" evidence="2">
    <location>
        <begin position="267"/>
        <end position="473"/>
    </location>
</feature>
<dbReference type="AlphaFoldDB" id="A0A6A3XG64"/>
<gene>
    <name evidence="4" type="ORF">PF002_g16443</name>
    <name evidence="3" type="ORF">PF005_g14953</name>
</gene>
<dbReference type="InterPro" id="IPR043128">
    <property type="entry name" value="Rev_trsase/Diguanyl_cyclase"/>
</dbReference>
<feature type="compositionally biased region" description="Basic and acidic residues" evidence="1">
    <location>
        <begin position="40"/>
        <end position="61"/>
    </location>
</feature>
<dbReference type="PROSITE" id="PS50878">
    <property type="entry name" value="RT_POL"/>
    <property type="match status" value="1"/>
</dbReference>
<dbReference type="Gene3D" id="3.10.10.10">
    <property type="entry name" value="HIV Type 1 Reverse Transcriptase, subunit A, domain 1"/>
    <property type="match status" value="1"/>
</dbReference>
<dbReference type="Gene3D" id="3.30.70.270">
    <property type="match status" value="2"/>
</dbReference>
<evidence type="ECO:0000313" key="3">
    <source>
        <dbReference type="EMBL" id="KAE9201453.1"/>
    </source>
</evidence>
<dbReference type="InterPro" id="IPR041577">
    <property type="entry name" value="RT_RNaseH_2"/>
</dbReference>
<evidence type="ECO:0000313" key="6">
    <source>
        <dbReference type="Proteomes" id="UP000440367"/>
    </source>
</evidence>
<dbReference type="EMBL" id="QXGB01000905">
    <property type="protein sequence ID" value="KAE9201453.1"/>
    <property type="molecule type" value="Genomic_DNA"/>
</dbReference>
<reference evidence="5 6" key="1">
    <citation type="submission" date="2018-08" db="EMBL/GenBank/DDBJ databases">
        <title>Genomic investigation of the strawberry pathogen Phytophthora fragariae indicates pathogenicity is determined by transcriptional variation in three key races.</title>
        <authorList>
            <person name="Adams T.M."/>
            <person name="Armitage A.D."/>
            <person name="Sobczyk M.K."/>
            <person name="Bates H.J."/>
            <person name="Dunwell J.M."/>
            <person name="Nellist C.F."/>
            <person name="Harrison R.J."/>
        </authorList>
    </citation>
    <scope>NUCLEOTIDE SEQUENCE [LARGE SCALE GENOMIC DNA]</scope>
    <source>
        <strain evidence="4 6">BC-1</strain>
        <strain evidence="3 5">NOV-27</strain>
    </source>
</reference>
<dbReference type="PANTHER" id="PTHR33064:SF37">
    <property type="entry name" value="RIBONUCLEASE H"/>
    <property type="match status" value="1"/>
</dbReference>
<proteinExistence type="predicted"/>
<sequence>MDQQSIGWSTLRHGRSSPDPKGLPPPNEEMQSGMGASSRDVCHPECPLHVEIRVDAGRPTEEASVIADTPGAPADTAREGAELGEREDDSTQSDEVSDREPVRKADLQAEEVAQAPAQGVAKQIPLEDRRASVSAPSPGAMPPGLLGQAPEDSEPNPDPETRREAEDVDGEWAVLPEVSQATIEVRIKDLQVGDLADNTEEEIRKLRDIIWAHRHLLIGKGNALPPAAVGAICDIDVGDAAPIAQRVRKIAPRFREKVSDLLKGLLSAKIIRHSTSPWALPIVVIIKKNGVDIRLCIDYRLVNGLTKLMIYPMPLINDLLEDLDMVLWYCSLDMASGFWVVSMTDRARAISAFITPFGLFEWNRMPFGLKNAPQIYQWLIDNALYGFLRIPSAVDQSALTDLFKEGDPEEAGESSVLGRRSYIGDILVTAGSWDLLCDRVKALLEACDKWNISISVAKSFGGLKKVDYLGHRVSNEGLEAHPKDLSALTDLPFPRTLRAMQSFLGSLNYYGRFIEDMAIYASVLYELREVDFAAIRDLAGRGRVGPTITSGEDQQNDQATADPKWVEAKAAFSELKRKIAATPILRHFDAEKPPVVIVYASEWAVLALLVQDHDGTYLPVMFTSRTLKQNELNYGIVEKEVLALLRMLDLGYSMLAGRPIQVSA</sequence>
<dbReference type="EMBL" id="QXGD01000972">
    <property type="protein sequence ID" value="KAE9218634.1"/>
    <property type="molecule type" value="Genomic_DNA"/>
</dbReference>
<name>A0A6A3XG64_9STRA</name>
<evidence type="ECO:0000259" key="2">
    <source>
        <dbReference type="PROSITE" id="PS50878"/>
    </source>
</evidence>
<dbReference type="Pfam" id="PF17919">
    <property type="entry name" value="RT_RNaseH_2"/>
    <property type="match status" value="1"/>
</dbReference>